<evidence type="ECO:0000313" key="2">
    <source>
        <dbReference type="Proteomes" id="UP000813068"/>
    </source>
</evidence>
<gene>
    <name evidence="1" type="ORF">KRX52_05070</name>
</gene>
<organism evidence="1 2">
    <name type="scientific">Geopseudomonas aromaticivorans</name>
    <dbReference type="NCBI Taxonomy" id="2849492"/>
    <lineage>
        <taxon>Bacteria</taxon>
        <taxon>Pseudomonadati</taxon>
        <taxon>Pseudomonadota</taxon>
        <taxon>Gammaproteobacteria</taxon>
        <taxon>Pseudomonadales</taxon>
        <taxon>Pseudomonadaceae</taxon>
        <taxon>Geopseudomonas</taxon>
    </lineage>
</organism>
<dbReference type="EMBL" id="JAHRGL010000012">
    <property type="protein sequence ID" value="MBV2132168.1"/>
    <property type="molecule type" value="Genomic_DNA"/>
</dbReference>
<reference evidence="1 2" key="1">
    <citation type="submission" date="2021-06" db="EMBL/GenBank/DDBJ databases">
        <title>Differences between aerobic and microaerobic xylene degrading microbial communities.</title>
        <authorList>
            <person name="Banerjee S."/>
            <person name="Tancsics A."/>
        </authorList>
    </citation>
    <scope>NUCLEOTIDE SEQUENCE [LARGE SCALE GENOMIC DNA]</scope>
    <source>
        <strain evidence="1 2">MAP12</strain>
    </source>
</reference>
<dbReference type="Proteomes" id="UP000813068">
    <property type="component" value="Unassembled WGS sequence"/>
</dbReference>
<accession>A0ABS6MTN1</accession>
<comment type="caution">
    <text evidence="1">The sequence shown here is derived from an EMBL/GenBank/DDBJ whole genome shotgun (WGS) entry which is preliminary data.</text>
</comment>
<name>A0ABS6MTN1_9GAMM</name>
<sequence length="464" mass="53436">MESPQFQESGNIEKAKIKSFHKWMTEHLGQEEWASRRAELLSEIRRKESSIDLRKPIEPQLYAPPENDINWYILAAELAWDHPYSDSNYSTRRIYPYAMTLGEHADQLRHTPNVDAVINKMLGNKSSPENQIFELITAAHYIKNGYEVEFIPENSITWPNNSKKSPDLRAKKGFEFYVECKRAAKQTKYSQDEEAAWGTLWESLSNHMLLSSPWHTVDITFHCAVSEISPTDLINAYDAALSAESAKYDLDQFSLSIQPIDKPKVLSHYEKNSVRPNCPQHELLVFGNTDSNEKRSIATIATDIVRPGDKDTILNIFVCDVANCAAAQWRCDHETSLERRSKHFKSLMAHAASQIPPQNLGVIHILYETREGINVENIRREKHLEELSEYNASDSMVLAVLIHAVNYYPKEDDYQWAETLQHFARVPNFVDTFYQDPLMLGDSNTPSYVETTHWQQDEEAKLKK</sequence>
<dbReference type="RefSeq" id="WP_217680076.1">
    <property type="nucleotide sequence ID" value="NZ_JAHRGL010000012.1"/>
</dbReference>
<proteinExistence type="predicted"/>
<keyword evidence="2" id="KW-1185">Reference proteome</keyword>
<protein>
    <submittedName>
        <fullName evidence="1">Uncharacterized protein</fullName>
    </submittedName>
</protein>
<evidence type="ECO:0000313" key="1">
    <source>
        <dbReference type="EMBL" id="MBV2132168.1"/>
    </source>
</evidence>